<accession>A0A0P6XUJ9</accession>
<dbReference type="Proteomes" id="UP000050277">
    <property type="component" value="Unassembled WGS sequence"/>
</dbReference>
<reference evidence="2 3" key="1">
    <citation type="submission" date="2015-07" db="EMBL/GenBank/DDBJ databases">
        <title>Whole genome sequence of Herpetosiphon geysericola DSM 7119.</title>
        <authorList>
            <person name="Hemp J."/>
            <person name="Ward L.M."/>
            <person name="Pace L.A."/>
            <person name="Fischer W.W."/>
        </authorList>
    </citation>
    <scope>NUCLEOTIDE SEQUENCE [LARGE SCALE GENOMIC DNA]</scope>
    <source>
        <strain evidence="2 3">DSM 7119</strain>
    </source>
</reference>
<comment type="caution">
    <text evidence="2">The sequence shown here is derived from an EMBL/GenBank/DDBJ whole genome shotgun (WGS) entry which is preliminary data.</text>
</comment>
<evidence type="ECO:0000313" key="2">
    <source>
        <dbReference type="EMBL" id="KPL88127.1"/>
    </source>
</evidence>
<dbReference type="EMBL" id="LGKP01000017">
    <property type="protein sequence ID" value="KPL88127.1"/>
    <property type="molecule type" value="Genomic_DNA"/>
</dbReference>
<evidence type="ECO:0000256" key="1">
    <source>
        <dbReference type="SAM" id="MobiDB-lite"/>
    </source>
</evidence>
<feature type="compositionally biased region" description="Basic residues" evidence="1">
    <location>
        <begin position="1"/>
        <end position="16"/>
    </location>
</feature>
<evidence type="ECO:0000313" key="3">
    <source>
        <dbReference type="Proteomes" id="UP000050277"/>
    </source>
</evidence>
<gene>
    <name evidence="2" type="ORF">SE18_10420</name>
</gene>
<dbReference type="AlphaFoldDB" id="A0A0P6XUJ9"/>
<protein>
    <submittedName>
        <fullName evidence="2">Uncharacterized protein</fullName>
    </submittedName>
</protein>
<keyword evidence="3" id="KW-1185">Reference proteome</keyword>
<proteinExistence type="predicted"/>
<feature type="region of interest" description="Disordered" evidence="1">
    <location>
        <begin position="1"/>
        <end position="24"/>
    </location>
</feature>
<organism evidence="2 3">
    <name type="scientific">Herpetosiphon geysericola</name>
    <dbReference type="NCBI Taxonomy" id="70996"/>
    <lineage>
        <taxon>Bacteria</taxon>
        <taxon>Bacillati</taxon>
        <taxon>Chloroflexota</taxon>
        <taxon>Chloroflexia</taxon>
        <taxon>Herpetosiphonales</taxon>
        <taxon>Herpetosiphonaceae</taxon>
        <taxon>Herpetosiphon</taxon>
    </lineage>
</organism>
<sequence length="97" mass="11137">MSTKGKRQKSKVKNQKPHPNQLWQKASWINSLTQRHREIMALGSWLLALGWREPNPQHLCQSVAKNTYSCHSSNSWQKKLIVNATAQRNNGFGLART</sequence>
<name>A0A0P6XUJ9_9CHLR</name>
<dbReference type="RefSeq" id="WP_152976607.1">
    <property type="nucleotide sequence ID" value="NZ_LGKP01000017.1"/>
</dbReference>